<accession>A0A5D3WKP3</accession>
<evidence type="ECO:0000256" key="5">
    <source>
        <dbReference type="ARBA" id="ARBA00022989"/>
    </source>
</evidence>
<evidence type="ECO:0000256" key="1">
    <source>
        <dbReference type="ARBA" id="ARBA00004651"/>
    </source>
</evidence>
<organism evidence="8 9">
    <name type="scientific">Geothermobacter ehrlichii</name>
    <dbReference type="NCBI Taxonomy" id="213224"/>
    <lineage>
        <taxon>Bacteria</taxon>
        <taxon>Pseudomonadati</taxon>
        <taxon>Thermodesulfobacteriota</taxon>
        <taxon>Desulfuromonadia</taxon>
        <taxon>Desulfuromonadales</taxon>
        <taxon>Geothermobacteraceae</taxon>
        <taxon>Geothermobacter</taxon>
    </lineage>
</organism>
<feature type="transmembrane region" description="Helical" evidence="7">
    <location>
        <begin position="46"/>
        <end position="66"/>
    </location>
</feature>
<dbReference type="PANTHER" id="PTHR33452:SF1">
    <property type="entry name" value="INNER MEMBRANE PROTEIN YPHA-RELATED"/>
    <property type="match status" value="1"/>
</dbReference>
<dbReference type="InterPro" id="IPR032808">
    <property type="entry name" value="DoxX"/>
</dbReference>
<feature type="transmembrane region" description="Helical" evidence="7">
    <location>
        <begin position="120"/>
        <end position="140"/>
    </location>
</feature>
<dbReference type="GO" id="GO:0005886">
    <property type="term" value="C:plasma membrane"/>
    <property type="evidence" value="ECO:0007669"/>
    <property type="project" value="UniProtKB-SubCell"/>
</dbReference>
<dbReference type="AlphaFoldDB" id="A0A5D3WKP3"/>
<proteinExistence type="inferred from homology"/>
<protein>
    <submittedName>
        <fullName evidence="8">Putative oxidoreductase</fullName>
    </submittedName>
</protein>
<keyword evidence="6 7" id="KW-0472">Membrane</keyword>
<feature type="transmembrane region" description="Helical" evidence="7">
    <location>
        <begin position="78"/>
        <end position="100"/>
    </location>
</feature>
<dbReference type="Proteomes" id="UP000324159">
    <property type="component" value="Unassembled WGS sequence"/>
</dbReference>
<evidence type="ECO:0000256" key="7">
    <source>
        <dbReference type="SAM" id="Phobius"/>
    </source>
</evidence>
<evidence type="ECO:0000256" key="3">
    <source>
        <dbReference type="ARBA" id="ARBA00022475"/>
    </source>
</evidence>
<dbReference type="PANTHER" id="PTHR33452">
    <property type="entry name" value="OXIDOREDUCTASE CATD-RELATED"/>
    <property type="match status" value="1"/>
</dbReference>
<evidence type="ECO:0000313" key="8">
    <source>
        <dbReference type="EMBL" id="TYO98958.1"/>
    </source>
</evidence>
<dbReference type="EMBL" id="VNIB01000004">
    <property type="protein sequence ID" value="TYO98958.1"/>
    <property type="molecule type" value="Genomic_DNA"/>
</dbReference>
<evidence type="ECO:0000256" key="4">
    <source>
        <dbReference type="ARBA" id="ARBA00022692"/>
    </source>
</evidence>
<comment type="similarity">
    <text evidence="2">Belongs to the DoxX family.</text>
</comment>
<name>A0A5D3WKP3_9BACT</name>
<keyword evidence="5 7" id="KW-1133">Transmembrane helix</keyword>
<keyword evidence="3" id="KW-1003">Cell membrane</keyword>
<dbReference type="RefSeq" id="WP_148895424.1">
    <property type="nucleotide sequence ID" value="NZ_VNIB01000004.1"/>
</dbReference>
<keyword evidence="9" id="KW-1185">Reference proteome</keyword>
<sequence>MLKRILTTENDVAALVMRLALGLVMLPHGLQKTFGLFGGHGFVGTYRYFTATMGLPGVLAVLVILAESLGALGLIAGFLTRVGALGVAAVMTGAIVMVHWRNGFFMNWFGSQQGEGFEYHLLALGLAVALMIKGGGALSVDRGISNRD</sequence>
<evidence type="ECO:0000313" key="9">
    <source>
        <dbReference type="Proteomes" id="UP000324159"/>
    </source>
</evidence>
<evidence type="ECO:0000256" key="2">
    <source>
        <dbReference type="ARBA" id="ARBA00006679"/>
    </source>
</evidence>
<comment type="caution">
    <text evidence="8">The sequence shown here is derived from an EMBL/GenBank/DDBJ whole genome shotgun (WGS) entry which is preliminary data.</text>
</comment>
<evidence type="ECO:0000256" key="6">
    <source>
        <dbReference type="ARBA" id="ARBA00023136"/>
    </source>
</evidence>
<gene>
    <name evidence="8" type="ORF">EDC39_10482</name>
</gene>
<dbReference type="Pfam" id="PF07681">
    <property type="entry name" value="DoxX"/>
    <property type="match status" value="1"/>
</dbReference>
<dbReference type="InterPro" id="IPR051907">
    <property type="entry name" value="DoxX-like_oxidoreductase"/>
</dbReference>
<comment type="subcellular location">
    <subcellularLocation>
        <location evidence="1">Cell membrane</location>
        <topology evidence="1">Multi-pass membrane protein</topology>
    </subcellularLocation>
</comment>
<reference evidence="8 9" key="1">
    <citation type="submission" date="2019-07" db="EMBL/GenBank/DDBJ databases">
        <title>Genomic Encyclopedia of Type Strains, Phase IV (KMG-IV): sequencing the most valuable type-strain genomes for metagenomic binning, comparative biology and taxonomic classification.</title>
        <authorList>
            <person name="Goeker M."/>
        </authorList>
    </citation>
    <scope>NUCLEOTIDE SEQUENCE [LARGE SCALE GENOMIC DNA]</scope>
    <source>
        <strain evidence="8 9">SS015</strain>
    </source>
</reference>
<dbReference type="OrthoDB" id="5398343at2"/>
<keyword evidence="4 7" id="KW-0812">Transmembrane</keyword>